<organism evidence="1">
    <name type="scientific">Anguilla anguilla</name>
    <name type="common">European freshwater eel</name>
    <name type="synonym">Muraena anguilla</name>
    <dbReference type="NCBI Taxonomy" id="7936"/>
    <lineage>
        <taxon>Eukaryota</taxon>
        <taxon>Metazoa</taxon>
        <taxon>Chordata</taxon>
        <taxon>Craniata</taxon>
        <taxon>Vertebrata</taxon>
        <taxon>Euteleostomi</taxon>
        <taxon>Actinopterygii</taxon>
        <taxon>Neopterygii</taxon>
        <taxon>Teleostei</taxon>
        <taxon>Anguilliformes</taxon>
        <taxon>Anguillidae</taxon>
        <taxon>Anguilla</taxon>
    </lineage>
</organism>
<evidence type="ECO:0000313" key="1">
    <source>
        <dbReference type="EMBL" id="JAI05305.1"/>
    </source>
</evidence>
<accession>A0A0E9XRQ5</accession>
<dbReference type="AlphaFoldDB" id="A0A0E9XRQ5"/>
<name>A0A0E9XRQ5_ANGAN</name>
<reference evidence="1" key="1">
    <citation type="submission" date="2014-11" db="EMBL/GenBank/DDBJ databases">
        <authorList>
            <person name="Amaro Gonzalez C."/>
        </authorList>
    </citation>
    <scope>NUCLEOTIDE SEQUENCE</scope>
</reference>
<proteinExistence type="predicted"/>
<reference evidence="1" key="2">
    <citation type="journal article" date="2015" name="Fish Shellfish Immunol.">
        <title>Early steps in the European eel (Anguilla anguilla)-Vibrio vulnificus interaction in the gills: Role of the RtxA13 toxin.</title>
        <authorList>
            <person name="Callol A."/>
            <person name="Pajuelo D."/>
            <person name="Ebbesson L."/>
            <person name="Teles M."/>
            <person name="MacKenzie S."/>
            <person name="Amaro C."/>
        </authorList>
    </citation>
    <scope>NUCLEOTIDE SEQUENCE</scope>
</reference>
<protein>
    <submittedName>
        <fullName evidence="1">Uncharacterized protein</fullName>
    </submittedName>
</protein>
<dbReference type="EMBL" id="GBXM01003273">
    <property type="protein sequence ID" value="JAI05305.1"/>
    <property type="molecule type" value="Transcribed_RNA"/>
</dbReference>
<sequence>MLGYKYYSQSTAAGARPIKSSKLRPILKTSTKLPIGGDTAHGFILFLHVKAFELLGF</sequence>